<evidence type="ECO:0000313" key="2">
    <source>
        <dbReference type="Proteomes" id="UP000466692"/>
    </source>
</evidence>
<name>A0ACC7VGR9_9BACI</name>
<evidence type="ECO:0000313" key="1">
    <source>
        <dbReference type="EMBL" id="MYL53124.1"/>
    </source>
</evidence>
<comment type="caution">
    <text evidence="1">The sequence shown here is derived from an EMBL/GenBank/DDBJ whole genome shotgun (WGS) entry which is preliminary data.</text>
</comment>
<proteinExistence type="predicted"/>
<gene>
    <name evidence="1" type="ORF">GLW08_07195</name>
</gene>
<protein>
    <submittedName>
        <fullName evidence="1">Uncharacterized protein</fullName>
    </submittedName>
</protein>
<reference evidence="1" key="1">
    <citation type="submission" date="2019-11" db="EMBL/GenBank/DDBJ databases">
        <title>Genome sequences of 17 halophilic strains isolated from different environments.</title>
        <authorList>
            <person name="Furrow R.E."/>
        </authorList>
    </citation>
    <scope>NUCLEOTIDE SEQUENCE</scope>
    <source>
        <strain evidence="1">22510_22_Filter</strain>
    </source>
</reference>
<keyword evidence="2" id="KW-1185">Reference proteome</keyword>
<sequence>MAVVDKIQAYWEEVLRSDGSRDDRSWLSKKRLLHERRGAKVVRITAEGVPYRSTMISSLEHHVDYQLYVTFFIKQGKHFYIEEGQEQHRAIFKGSTIVEDRSLEIKDPIKKESPGLEFHDSHGSDVREVRFSYDRQKAVQYANRWWNSYNPQYKHFENDCTNFISQCLRAGGAPMWGMANRSKGWWYNGSSWSYSWTVANSLRWYLSGSSKGLKGKEVNQARDLIPGDIICYDFEGDGRWNHNTIVVEKDAFGEPLVNAHTYNSYHRYWDYEDSTAYTPQIKYKFFRIGE</sequence>
<accession>A0ACC7VGR9</accession>
<dbReference type="Proteomes" id="UP000466692">
    <property type="component" value="Unassembled WGS sequence"/>
</dbReference>
<dbReference type="EMBL" id="WMEU01000001">
    <property type="protein sequence ID" value="MYL53124.1"/>
    <property type="molecule type" value="Genomic_DNA"/>
</dbReference>
<organism evidence="1 2">
    <name type="scientific">Pontibacillus yanchengensis</name>
    <dbReference type="NCBI Taxonomy" id="462910"/>
    <lineage>
        <taxon>Bacteria</taxon>
        <taxon>Bacillati</taxon>
        <taxon>Bacillota</taxon>
        <taxon>Bacilli</taxon>
        <taxon>Bacillales</taxon>
        <taxon>Bacillaceae</taxon>
        <taxon>Pontibacillus</taxon>
    </lineage>
</organism>